<dbReference type="RefSeq" id="XP_066829144.1">
    <property type="nucleotide sequence ID" value="XM_066972180.1"/>
</dbReference>
<name>A0ABP0ZP93_9ASCO</name>
<feature type="compositionally biased region" description="Low complexity" evidence="1">
    <location>
        <begin position="129"/>
        <end position="139"/>
    </location>
</feature>
<feature type="region of interest" description="Disordered" evidence="1">
    <location>
        <begin position="210"/>
        <end position="258"/>
    </location>
</feature>
<reference evidence="2 3" key="1">
    <citation type="submission" date="2024-03" db="EMBL/GenBank/DDBJ databases">
        <authorList>
            <person name="Brejova B."/>
        </authorList>
    </citation>
    <scope>NUCLEOTIDE SEQUENCE [LARGE SCALE GENOMIC DNA]</scope>
    <source>
        <strain evidence="2 3">CBS 14171</strain>
    </source>
</reference>
<feature type="compositionally biased region" description="Low complexity" evidence="1">
    <location>
        <begin position="246"/>
        <end position="257"/>
    </location>
</feature>
<keyword evidence="3" id="KW-1185">Reference proteome</keyword>
<proteinExistence type="predicted"/>
<evidence type="ECO:0000313" key="2">
    <source>
        <dbReference type="EMBL" id="CAK9437828.1"/>
    </source>
</evidence>
<evidence type="ECO:0000313" key="3">
    <source>
        <dbReference type="Proteomes" id="UP001497383"/>
    </source>
</evidence>
<feature type="region of interest" description="Disordered" evidence="1">
    <location>
        <begin position="1"/>
        <end position="21"/>
    </location>
</feature>
<dbReference type="Proteomes" id="UP001497383">
    <property type="component" value="Chromosome 3"/>
</dbReference>
<sequence>MMTSSNGIPLAPLTLPTPRQISQPRINSPARLNHLHHQLHITNHYKFLQTQAKPATIQVLPKTTPTTTTSSFEIPTQSEPVTSPITCSSPWSDQNLSFSPHEPPYIPDSPPPPQPHPPIHNYTHHAHHAQNQNQNQHLQPSRLRYARTSDVFTDYVEHRYARFRPAQSQHNNEMVMANQHPFQAEEYGARQRTIYESIASWFANLAKPPQRDIEMGHAQAPQTDDEEGEEEKSPSCAATFTHRDINGSNPGSGTGSPAVEPVYTPRGIPINEYPLNFHKSSQAMDNMGEENERRTAIVNSFDEEVRDLVDGTDNFLTSCIDGIWVFASGVYSTCIDPFNE</sequence>
<gene>
    <name evidence="2" type="ORF">LODBEIA_P22060</name>
</gene>
<accession>A0ABP0ZP93</accession>
<protein>
    <submittedName>
        <fullName evidence="2">Uncharacterized protein</fullName>
    </submittedName>
</protein>
<feature type="region of interest" description="Disordered" evidence="1">
    <location>
        <begin position="62"/>
        <end position="140"/>
    </location>
</feature>
<evidence type="ECO:0000256" key="1">
    <source>
        <dbReference type="SAM" id="MobiDB-lite"/>
    </source>
</evidence>
<organism evidence="2 3">
    <name type="scientific">Lodderomyces beijingensis</name>
    <dbReference type="NCBI Taxonomy" id="1775926"/>
    <lineage>
        <taxon>Eukaryota</taxon>
        <taxon>Fungi</taxon>
        <taxon>Dikarya</taxon>
        <taxon>Ascomycota</taxon>
        <taxon>Saccharomycotina</taxon>
        <taxon>Pichiomycetes</taxon>
        <taxon>Debaryomycetaceae</taxon>
        <taxon>Candida/Lodderomyces clade</taxon>
        <taxon>Lodderomyces</taxon>
    </lineage>
</organism>
<feature type="compositionally biased region" description="Polar residues" evidence="1">
    <location>
        <begin position="70"/>
        <end position="98"/>
    </location>
</feature>
<feature type="compositionally biased region" description="Pro residues" evidence="1">
    <location>
        <begin position="101"/>
        <end position="118"/>
    </location>
</feature>
<dbReference type="GeneID" id="92207402"/>
<dbReference type="EMBL" id="OZ022407">
    <property type="protein sequence ID" value="CAK9437828.1"/>
    <property type="molecule type" value="Genomic_DNA"/>
</dbReference>